<name>A0A0U3JVW5_9BACT</name>
<evidence type="ECO:0000259" key="2">
    <source>
        <dbReference type="Pfam" id="PF00849"/>
    </source>
</evidence>
<accession>A0A0U3JVW5</accession>
<dbReference type="STRING" id="1411621.AUC43_06335"/>
<organism evidence="3 4">
    <name type="scientific">Hymenobacter sedentarius</name>
    <dbReference type="NCBI Taxonomy" id="1411621"/>
    <lineage>
        <taxon>Bacteria</taxon>
        <taxon>Pseudomonadati</taxon>
        <taxon>Bacteroidota</taxon>
        <taxon>Cytophagia</taxon>
        <taxon>Cytophagales</taxon>
        <taxon>Hymenobacteraceae</taxon>
        <taxon>Hymenobacter</taxon>
    </lineage>
</organism>
<dbReference type="RefSeq" id="WP_068191137.1">
    <property type="nucleotide sequence ID" value="NZ_CP013909.1"/>
</dbReference>
<gene>
    <name evidence="3" type="ORF">AUC43_06335</name>
</gene>
<dbReference type="OrthoDB" id="9807829at2"/>
<dbReference type="KEGG" id="hyg:AUC43_06335"/>
<dbReference type="InterPro" id="IPR050188">
    <property type="entry name" value="RluA_PseudoU_synthase"/>
</dbReference>
<evidence type="ECO:0000313" key="3">
    <source>
        <dbReference type="EMBL" id="ALW84735.1"/>
    </source>
</evidence>
<dbReference type="GO" id="GO:0009982">
    <property type="term" value="F:pseudouridine synthase activity"/>
    <property type="evidence" value="ECO:0007669"/>
    <property type="project" value="InterPro"/>
</dbReference>
<dbReference type="InterPro" id="IPR020103">
    <property type="entry name" value="PsdUridine_synth_cat_dom_sf"/>
</dbReference>
<dbReference type="GO" id="GO:0140098">
    <property type="term" value="F:catalytic activity, acting on RNA"/>
    <property type="evidence" value="ECO:0007669"/>
    <property type="project" value="UniProtKB-ARBA"/>
</dbReference>
<dbReference type="Proteomes" id="UP000059542">
    <property type="component" value="Chromosome"/>
</dbReference>
<protein>
    <submittedName>
        <fullName evidence="3">RNA pseudouridine synthase</fullName>
    </submittedName>
</protein>
<reference evidence="3 4" key="1">
    <citation type="submission" date="2015-12" db="EMBL/GenBank/DDBJ databases">
        <authorList>
            <person name="Shamseldin A."/>
            <person name="Moawad H."/>
            <person name="Abd El-Rahim W.M."/>
            <person name="Sadowsky M.J."/>
        </authorList>
    </citation>
    <scope>NUCLEOTIDE SEQUENCE [LARGE SCALE GENOMIC DNA]</scope>
    <source>
        <strain evidence="3 4">DG5B</strain>
    </source>
</reference>
<sequence length="237" mass="27297">MKLPNFSDLVIFENDDYLVVNKPPFLATLDERVGGAPNMLRLARQHHDDIQAAHRLDRETSGALAFAKTPEAYRHLAMQFENREVKKQYHAVVWGTPQFDNQIVERSIENTTRGKARLAYKGKAAETHFTTLENFTRHSLILCEPVTGRMHQIRLHLMYLQAPIVGDTLYGGEDFFLSSLKKKFNMKAGEEEQPFIKRFALHAMRLQFTGLQGEEIVVEAPYPKDFRVLVEALRQNQ</sequence>
<comment type="similarity">
    <text evidence="1">Belongs to the pseudouridine synthase RluA family.</text>
</comment>
<dbReference type="EMBL" id="CP013909">
    <property type="protein sequence ID" value="ALW84735.1"/>
    <property type="molecule type" value="Genomic_DNA"/>
</dbReference>
<evidence type="ECO:0000256" key="1">
    <source>
        <dbReference type="ARBA" id="ARBA00010876"/>
    </source>
</evidence>
<dbReference type="AlphaFoldDB" id="A0A0U3JVW5"/>
<dbReference type="InterPro" id="IPR006145">
    <property type="entry name" value="PsdUridine_synth_RsuA/RluA"/>
</dbReference>
<dbReference type="Gene3D" id="3.30.2350.10">
    <property type="entry name" value="Pseudouridine synthase"/>
    <property type="match status" value="1"/>
</dbReference>
<proteinExistence type="inferred from homology"/>
<evidence type="ECO:0000313" key="4">
    <source>
        <dbReference type="Proteomes" id="UP000059542"/>
    </source>
</evidence>
<dbReference type="Pfam" id="PF00849">
    <property type="entry name" value="PseudoU_synth_2"/>
    <property type="match status" value="1"/>
</dbReference>
<feature type="domain" description="Pseudouridine synthase RsuA/RluA-like" evidence="2">
    <location>
        <begin position="16"/>
        <end position="157"/>
    </location>
</feature>
<dbReference type="SUPFAM" id="SSF55120">
    <property type="entry name" value="Pseudouridine synthase"/>
    <property type="match status" value="1"/>
</dbReference>
<dbReference type="PANTHER" id="PTHR21600">
    <property type="entry name" value="MITOCHONDRIAL RNA PSEUDOURIDINE SYNTHASE"/>
    <property type="match status" value="1"/>
</dbReference>
<keyword evidence="4" id="KW-1185">Reference proteome</keyword>
<dbReference type="GO" id="GO:0003723">
    <property type="term" value="F:RNA binding"/>
    <property type="evidence" value="ECO:0007669"/>
    <property type="project" value="InterPro"/>
</dbReference>
<dbReference type="PANTHER" id="PTHR21600:SF87">
    <property type="entry name" value="RNA PSEUDOURIDYLATE SYNTHASE DOMAIN-CONTAINING PROTEIN 1"/>
    <property type="match status" value="1"/>
</dbReference>
<dbReference type="CDD" id="cd02869">
    <property type="entry name" value="PseudoU_synth_RluA_like"/>
    <property type="match status" value="1"/>
</dbReference>
<dbReference type="GO" id="GO:0000455">
    <property type="term" value="P:enzyme-directed rRNA pseudouridine synthesis"/>
    <property type="evidence" value="ECO:0007669"/>
    <property type="project" value="TreeGrafter"/>
</dbReference>